<dbReference type="InterPro" id="IPR036282">
    <property type="entry name" value="Glutathione-S-Trfase_C_sf"/>
</dbReference>
<dbReference type="OrthoDB" id="9795329at2"/>
<feature type="domain" description="GST N-terminal" evidence="1">
    <location>
        <begin position="1"/>
        <end position="82"/>
    </location>
</feature>
<reference evidence="3" key="1">
    <citation type="submission" date="2018-05" db="EMBL/GenBank/DDBJ databases">
        <title>Complete Genome Sequence of Methylobacterium sp. 17SD2-17.</title>
        <authorList>
            <person name="Srinivasan S."/>
        </authorList>
    </citation>
    <scope>NUCLEOTIDE SEQUENCE [LARGE SCALE GENOMIC DNA]</scope>
    <source>
        <strain evidence="3">17SD2-17</strain>
    </source>
</reference>
<dbReference type="InterPro" id="IPR004045">
    <property type="entry name" value="Glutathione_S-Trfase_N"/>
</dbReference>
<dbReference type="CDD" id="cd03049">
    <property type="entry name" value="GST_N_3"/>
    <property type="match status" value="1"/>
</dbReference>
<keyword evidence="3" id="KW-1185">Reference proteome</keyword>
<evidence type="ECO:0000259" key="1">
    <source>
        <dbReference type="PROSITE" id="PS50404"/>
    </source>
</evidence>
<dbReference type="EMBL" id="CP029550">
    <property type="protein sequence ID" value="AWN42239.1"/>
    <property type="molecule type" value="Genomic_DNA"/>
</dbReference>
<dbReference type="RefSeq" id="WP_109891923.1">
    <property type="nucleotide sequence ID" value="NZ_CP029550.1"/>
</dbReference>
<dbReference type="GO" id="GO:0005737">
    <property type="term" value="C:cytoplasm"/>
    <property type="evidence" value="ECO:0007669"/>
    <property type="project" value="TreeGrafter"/>
</dbReference>
<dbReference type="SUPFAM" id="SSF47616">
    <property type="entry name" value="GST C-terminal domain-like"/>
    <property type="match status" value="1"/>
</dbReference>
<dbReference type="PANTHER" id="PTHR43968:SF6">
    <property type="entry name" value="GLUTATHIONE S-TRANSFERASE OMEGA"/>
    <property type="match status" value="1"/>
</dbReference>
<dbReference type="Pfam" id="PF13410">
    <property type="entry name" value="GST_C_2"/>
    <property type="match status" value="1"/>
</dbReference>
<keyword evidence="2" id="KW-0808">Transferase</keyword>
<dbReference type="Pfam" id="PF13409">
    <property type="entry name" value="GST_N_2"/>
    <property type="match status" value="1"/>
</dbReference>
<dbReference type="Proteomes" id="UP000245926">
    <property type="component" value="Chromosome"/>
</dbReference>
<dbReference type="PROSITE" id="PS50404">
    <property type="entry name" value="GST_NTER"/>
    <property type="match status" value="1"/>
</dbReference>
<dbReference type="GO" id="GO:0016740">
    <property type="term" value="F:transferase activity"/>
    <property type="evidence" value="ECO:0007669"/>
    <property type="project" value="UniProtKB-KW"/>
</dbReference>
<gene>
    <name evidence="2" type="ORF">DK389_19200</name>
</gene>
<dbReference type="CDD" id="cd03205">
    <property type="entry name" value="GST_C_6"/>
    <property type="match status" value="1"/>
</dbReference>
<dbReference type="Gene3D" id="1.20.1050.10">
    <property type="match status" value="1"/>
</dbReference>
<sequence>MKLFHSHFSPFVRKVMVCAHELGLADRIELLPSAVHPTNRDGKVLAHHPLAQAPTLLDDAGEAVADSRVICEYLDALGGDRLFPAAGPERWRALNEQSVADGLLDAALLIRYELTARPDAEHSAAWIAGQQAKIGSSLAWFEARAEGFGERLDIGTIATAVALAYLDLRFAEFAWSAQHPRLAAWYRAFAERPSMQLSRPPAG</sequence>
<evidence type="ECO:0000313" key="2">
    <source>
        <dbReference type="EMBL" id="AWN42239.1"/>
    </source>
</evidence>
<dbReference type="SUPFAM" id="SSF52833">
    <property type="entry name" value="Thioredoxin-like"/>
    <property type="match status" value="1"/>
</dbReference>
<dbReference type="KEGG" id="mets:DK389_19200"/>
<protein>
    <submittedName>
        <fullName evidence="2">Glutathione S-transferase</fullName>
    </submittedName>
</protein>
<dbReference type="Gene3D" id="3.40.30.10">
    <property type="entry name" value="Glutaredoxin"/>
    <property type="match status" value="1"/>
</dbReference>
<dbReference type="InterPro" id="IPR050983">
    <property type="entry name" value="GST_Omega/HSP26"/>
</dbReference>
<evidence type="ECO:0000313" key="3">
    <source>
        <dbReference type="Proteomes" id="UP000245926"/>
    </source>
</evidence>
<dbReference type="PANTHER" id="PTHR43968">
    <property type="match status" value="1"/>
</dbReference>
<name>A0A2U8W885_9HYPH</name>
<organism evidence="2 3">
    <name type="scientific">Methylobacterium durans</name>
    <dbReference type="NCBI Taxonomy" id="2202825"/>
    <lineage>
        <taxon>Bacteria</taxon>
        <taxon>Pseudomonadati</taxon>
        <taxon>Pseudomonadota</taxon>
        <taxon>Alphaproteobacteria</taxon>
        <taxon>Hyphomicrobiales</taxon>
        <taxon>Methylobacteriaceae</taxon>
        <taxon>Methylobacterium</taxon>
    </lineage>
</organism>
<dbReference type="InterPro" id="IPR036249">
    <property type="entry name" value="Thioredoxin-like_sf"/>
</dbReference>
<proteinExistence type="predicted"/>
<dbReference type="AlphaFoldDB" id="A0A2U8W885"/>
<accession>A0A2U8W885</accession>